<keyword evidence="7" id="KW-1185">Reference proteome</keyword>
<dbReference type="PANTHER" id="PTHR30086">
    <property type="entry name" value="ARGININE EXPORTER PROTEIN ARGO"/>
    <property type="match status" value="1"/>
</dbReference>
<evidence type="ECO:0000256" key="3">
    <source>
        <dbReference type="ARBA" id="ARBA00022692"/>
    </source>
</evidence>
<evidence type="ECO:0000313" key="7">
    <source>
        <dbReference type="Proteomes" id="UP000297654"/>
    </source>
</evidence>
<evidence type="ECO:0000256" key="2">
    <source>
        <dbReference type="ARBA" id="ARBA00022475"/>
    </source>
</evidence>
<organism evidence="6 7">
    <name type="scientific">Cryobacterium luteum</name>
    <dbReference type="NCBI Taxonomy" id="1424661"/>
    <lineage>
        <taxon>Bacteria</taxon>
        <taxon>Bacillati</taxon>
        <taxon>Actinomycetota</taxon>
        <taxon>Actinomycetes</taxon>
        <taxon>Micrococcales</taxon>
        <taxon>Microbacteriaceae</taxon>
        <taxon>Cryobacterium</taxon>
    </lineage>
</organism>
<name>A0A1H8B2S9_9MICO</name>
<dbReference type="RefSeq" id="WP_092106676.1">
    <property type="nucleotide sequence ID" value="NZ_FOCN01000001.1"/>
</dbReference>
<dbReference type="InterPro" id="IPR001123">
    <property type="entry name" value="LeuE-type"/>
</dbReference>
<dbReference type="OrthoDB" id="3175972at2"/>
<keyword evidence="4" id="KW-1133">Transmembrane helix</keyword>
<dbReference type="PIRSF" id="PIRSF006324">
    <property type="entry name" value="LeuE"/>
    <property type="match status" value="1"/>
</dbReference>
<evidence type="ECO:0000313" key="6">
    <source>
        <dbReference type="EMBL" id="TFB88688.1"/>
    </source>
</evidence>
<keyword evidence="3" id="KW-0812">Transmembrane</keyword>
<evidence type="ECO:0000256" key="5">
    <source>
        <dbReference type="ARBA" id="ARBA00023136"/>
    </source>
</evidence>
<dbReference type="EMBL" id="SOFF01000031">
    <property type="protein sequence ID" value="TFB88688.1"/>
    <property type="molecule type" value="Genomic_DNA"/>
</dbReference>
<dbReference type="GO" id="GO:0005886">
    <property type="term" value="C:plasma membrane"/>
    <property type="evidence" value="ECO:0007669"/>
    <property type="project" value="UniProtKB-SubCell"/>
</dbReference>
<dbReference type="PANTHER" id="PTHR30086:SF20">
    <property type="entry name" value="ARGININE EXPORTER PROTEIN ARGO-RELATED"/>
    <property type="match status" value="1"/>
</dbReference>
<reference evidence="6 7" key="1">
    <citation type="submission" date="2019-03" db="EMBL/GenBank/DDBJ databases">
        <title>Genomics of glacier-inhabiting Cryobacterium strains.</title>
        <authorList>
            <person name="Liu Q."/>
            <person name="Xin Y.-H."/>
        </authorList>
    </citation>
    <scope>NUCLEOTIDE SEQUENCE [LARGE SCALE GENOMIC DNA]</scope>
    <source>
        <strain evidence="6 7">Hh15</strain>
    </source>
</reference>
<evidence type="ECO:0000256" key="4">
    <source>
        <dbReference type="ARBA" id="ARBA00022989"/>
    </source>
</evidence>
<gene>
    <name evidence="6" type="ORF">E3O10_13065</name>
</gene>
<dbReference type="GO" id="GO:0015171">
    <property type="term" value="F:amino acid transmembrane transporter activity"/>
    <property type="evidence" value="ECO:0007669"/>
    <property type="project" value="TreeGrafter"/>
</dbReference>
<evidence type="ECO:0000256" key="1">
    <source>
        <dbReference type="ARBA" id="ARBA00004651"/>
    </source>
</evidence>
<protein>
    <submittedName>
        <fullName evidence="6">LysE family translocator</fullName>
    </submittedName>
</protein>
<keyword evidence="5" id="KW-0472">Membrane</keyword>
<comment type="caution">
    <text evidence="6">The sequence shown here is derived from an EMBL/GenBank/DDBJ whole genome shotgun (WGS) entry which is preliminary data.</text>
</comment>
<proteinExistence type="predicted"/>
<sequence length="212" mass="21999">MVSLPTLLTFALASIALIVIPGPTVLFVIGRSLALGRLGGFLSVLGNALGLIPVILAVSLGLGAIVTQSVLLFTIVKFVGAAYIIYLGVQAIRSRRTAAQLSEARVTGKTKWRLVLEGFVVGLSNPKSLVFFIAVLPQFVNYRAGDVPLQLAVLGLVFVVLALLGDSTWALAAGTARAWFAQSPKRIENLSSAGGVMMIGLGGVLAATGARS</sequence>
<comment type="subcellular location">
    <subcellularLocation>
        <location evidence="1">Cell membrane</location>
        <topology evidence="1">Multi-pass membrane protein</topology>
    </subcellularLocation>
</comment>
<dbReference type="AlphaFoldDB" id="A0A1H8B2S9"/>
<keyword evidence="2" id="KW-1003">Cell membrane</keyword>
<dbReference type="Pfam" id="PF01810">
    <property type="entry name" value="LysE"/>
    <property type="match status" value="1"/>
</dbReference>
<accession>A0A1H8B2S9</accession>
<dbReference type="Proteomes" id="UP000297654">
    <property type="component" value="Unassembled WGS sequence"/>
</dbReference>